<feature type="transmembrane region" description="Helical" evidence="1">
    <location>
        <begin position="34"/>
        <end position="52"/>
    </location>
</feature>
<keyword evidence="1" id="KW-1133">Transmembrane helix</keyword>
<evidence type="ECO:0000256" key="1">
    <source>
        <dbReference type="SAM" id="Phobius"/>
    </source>
</evidence>
<gene>
    <name evidence="2" type="ORF">PXH69_32410</name>
</gene>
<sequence length="88" mass="9043">MRTMVIISVGVVLALVFLAVGTRSHAVGVRRAAGAFVGVWAIATIANMAWGVHEGYAVAEELPILVVNFLPASVVAAVGGCVLGRADR</sequence>
<evidence type="ECO:0008006" key="4">
    <source>
        <dbReference type="Google" id="ProtNLM"/>
    </source>
</evidence>
<comment type="caution">
    <text evidence="2">The sequence shown here is derived from an EMBL/GenBank/DDBJ whole genome shotgun (WGS) entry which is preliminary data.</text>
</comment>
<accession>A0AAW6LSK1</accession>
<dbReference type="EMBL" id="JARDXE010000031">
    <property type="protein sequence ID" value="MDE8649679.1"/>
    <property type="molecule type" value="Genomic_DNA"/>
</dbReference>
<evidence type="ECO:0000313" key="3">
    <source>
        <dbReference type="Proteomes" id="UP001217325"/>
    </source>
</evidence>
<dbReference type="Proteomes" id="UP001217325">
    <property type="component" value="Unassembled WGS sequence"/>
</dbReference>
<organism evidence="2 3">
    <name type="scientific">Rhodococcus qingshengii</name>
    <dbReference type="NCBI Taxonomy" id="334542"/>
    <lineage>
        <taxon>Bacteria</taxon>
        <taxon>Bacillati</taxon>
        <taxon>Actinomycetota</taxon>
        <taxon>Actinomycetes</taxon>
        <taxon>Mycobacteriales</taxon>
        <taxon>Nocardiaceae</taxon>
        <taxon>Rhodococcus</taxon>
        <taxon>Rhodococcus erythropolis group</taxon>
    </lineage>
</organism>
<feature type="transmembrane region" description="Helical" evidence="1">
    <location>
        <begin position="64"/>
        <end position="84"/>
    </location>
</feature>
<dbReference type="AlphaFoldDB" id="A0AAW6LSK1"/>
<name>A0AAW6LSK1_RHOSG</name>
<dbReference type="RefSeq" id="WP_275232970.1">
    <property type="nucleotide sequence ID" value="NZ_JARDXE010000031.1"/>
</dbReference>
<feature type="transmembrane region" description="Helical" evidence="1">
    <location>
        <begin position="6"/>
        <end position="22"/>
    </location>
</feature>
<protein>
    <recommendedName>
        <fullName evidence="4">Integral membrane protein</fullName>
    </recommendedName>
</protein>
<keyword evidence="1" id="KW-0812">Transmembrane</keyword>
<evidence type="ECO:0000313" key="2">
    <source>
        <dbReference type="EMBL" id="MDE8649679.1"/>
    </source>
</evidence>
<reference evidence="2" key="1">
    <citation type="submission" date="2023-02" db="EMBL/GenBank/DDBJ databases">
        <title>A novel hydrolase synthesized by Rhodococcus erythropolis HQ is responsible for the detoxification of Zearalenone.</title>
        <authorList>
            <person name="Hu J."/>
            <person name="Xu J."/>
        </authorList>
    </citation>
    <scope>NUCLEOTIDE SEQUENCE</scope>
    <source>
        <strain evidence="2">HQ</strain>
    </source>
</reference>
<proteinExistence type="predicted"/>
<keyword evidence="1" id="KW-0472">Membrane</keyword>